<dbReference type="EMBL" id="JAWDJX010000029">
    <property type="protein sequence ID" value="KAK3050929.1"/>
    <property type="molecule type" value="Genomic_DNA"/>
</dbReference>
<accession>A0AAJ0DIN6</accession>
<keyword evidence="3" id="KW-1185">Reference proteome</keyword>
<protein>
    <submittedName>
        <fullName evidence="2">Uncharacterized protein</fullName>
    </submittedName>
</protein>
<sequence length="363" mass="39731">MASRPRASTVPTSMATYNPSEVVAMPMPEQFHLSQPVYPDHAYSQSYSPAPPHRSQQYQPPPHLFPTPSYAQQSPIYYASPAEYEACETYRPPLPPKYLHPADSQLPPPSPHGSSNSSSSEAGPSSWRTSIEPDPLPPHSNPQALTQSQSRAFESSEPIPTVHIGRDEVRNDLTGLADFRIFREAGKTPSFLSTKPLLTVTKVASALPIGTIRFHALTSNRIDLTINSHETSISHQGVINNRWAFQATSTPNEADRWYWKKDRSTGGAVLESSKRHGTTLARMKGDLLTFEKARLCVESYEEIIVSAIAMAEAARRQKRKSDIADIGSAIGDFTGSHGAEGGCSGQSYGRVDPAVRKDLSDCC</sequence>
<name>A0AAJ0DIN6_9PEZI</name>
<comment type="caution">
    <text evidence="2">The sequence shown here is derived from an EMBL/GenBank/DDBJ whole genome shotgun (WGS) entry which is preliminary data.</text>
</comment>
<feature type="region of interest" description="Disordered" evidence="1">
    <location>
        <begin position="94"/>
        <end position="166"/>
    </location>
</feature>
<proteinExistence type="predicted"/>
<evidence type="ECO:0000256" key="1">
    <source>
        <dbReference type="SAM" id="MobiDB-lite"/>
    </source>
</evidence>
<feature type="compositionally biased region" description="Low complexity" evidence="1">
    <location>
        <begin position="112"/>
        <end position="126"/>
    </location>
</feature>
<feature type="compositionally biased region" description="Polar residues" evidence="1">
    <location>
        <begin position="141"/>
        <end position="153"/>
    </location>
</feature>
<feature type="compositionally biased region" description="Polar residues" evidence="1">
    <location>
        <begin position="43"/>
        <end position="58"/>
    </location>
</feature>
<organism evidence="2 3">
    <name type="scientific">Extremus antarcticus</name>
    <dbReference type="NCBI Taxonomy" id="702011"/>
    <lineage>
        <taxon>Eukaryota</taxon>
        <taxon>Fungi</taxon>
        <taxon>Dikarya</taxon>
        <taxon>Ascomycota</taxon>
        <taxon>Pezizomycotina</taxon>
        <taxon>Dothideomycetes</taxon>
        <taxon>Dothideomycetidae</taxon>
        <taxon>Mycosphaerellales</taxon>
        <taxon>Extremaceae</taxon>
        <taxon>Extremus</taxon>
    </lineage>
</organism>
<reference evidence="2" key="1">
    <citation type="submission" date="2023-04" db="EMBL/GenBank/DDBJ databases">
        <title>Black Yeasts Isolated from many extreme environments.</title>
        <authorList>
            <person name="Coleine C."/>
            <person name="Stajich J.E."/>
            <person name="Selbmann L."/>
        </authorList>
    </citation>
    <scope>NUCLEOTIDE SEQUENCE</scope>
    <source>
        <strain evidence="2">CCFEE 5312</strain>
    </source>
</reference>
<dbReference type="Proteomes" id="UP001271007">
    <property type="component" value="Unassembled WGS sequence"/>
</dbReference>
<evidence type="ECO:0000313" key="3">
    <source>
        <dbReference type="Proteomes" id="UP001271007"/>
    </source>
</evidence>
<dbReference type="AlphaFoldDB" id="A0AAJ0DIN6"/>
<feature type="region of interest" description="Disordered" evidence="1">
    <location>
        <begin position="35"/>
        <end position="71"/>
    </location>
</feature>
<gene>
    <name evidence="2" type="ORF">LTR09_008007</name>
</gene>
<evidence type="ECO:0000313" key="2">
    <source>
        <dbReference type="EMBL" id="KAK3050929.1"/>
    </source>
</evidence>